<proteinExistence type="predicted"/>
<evidence type="ECO:0000313" key="3">
    <source>
        <dbReference type="EMBL" id="CAA0413875.1"/>
    </source>
</evidence>
<evidence type="ECO:0000313" key="6">
    <source>
        <dbReference type="Proteomes" id="UP000434276"/>
    </source>
</evidence>
<dbReference type="OrthoDB" id="10308061at2759"/>
<sequence length="88" mass="9736">MTSFPRKSVQRKILNLRLSTPKIFFGLSFHQTLVKESLGFGATSVRLEPSCIQDFDHLAEEIGKSYIGSRVPSKGSSSTKSESDSQVE</sequence>
<evidence type="ECO:0000313" key="4">
    <source>
        <dbReference type="EMBL" id="VYS71799.1"/>
    </source>
</evidence>
<dbReference type="AlphaFoldDB" id="A0A654GF56"/>
<evidence type="ECO:0000313" key="2">
    <source>
        <dbReference type="Araport" id="AT2G07738"/>
    </source>
</evidence>
<dbReference type="EMBL" id="CACRSJ010000111">
    <property type="protein sequence ID" value="VYS71799.1"/>
    <property type="molecule type" value="Genomic_DNA"/>
</dbReference>
<name>A0A654GF56_ARATH</name>
<dbReference type="Araport" id="AT2G07738"/>
<reference evidence="4 5" key="1">
    <citation type="submission" date="2019-11" db="EMBL/GenBank/DDBJ databases">
        <authorList>
            <person name="Jiao W.-B."/>
            <person name="Schneeberger K."/>
        </authorList>
    </citation>
    <scope>NUCLEOTIDE SEQUENCE [LARGE SCALE GENOMIC DNA]</scope>
    <source>
        <strain evidence="5">cv. An-1</strain>
        <strain evidence="6">cv. C24</strain>
    </source>
</reference>
<organism evidence="4 5">
    <name type="scientific">Arabidopsis thaliana</name>
    <name type="common">Mouse-ear cress</name>
    <dbReference type="NCBI Taxonomy" id="3702"/>
    <lineage>
        <taxon>Eukaryota</taxon>
        <taxon>Viridiplantae</taxon>
        <taxon>Streptophyta</taxon>
        <taxon>Embryophyta</taxon>
        <taxon>Tracheophyta</taxon>
        <taxon>Spermatophyta</taxon>
        <taxon>Magnoliopsida</taxon>
        <taxon>eudicotyledons</taxon>
        <taxon>Gunneridae</taxon>
        <taxon>Pentapetalae</taxon>
        <taxon>rosids</taxon>
        <taxon>malvids</taxon>
        <taxon>Brassicales</taxon>
        <taxon>Brassicaceae</taxon>
        <taxon>Camelineae</taxon>
        <taxon>Arabidopsis</taxon>
    </lineage>
</organism>
<dbReference type="ExpressionAtlas" id="A0A654GF56">
    <property type="expression patterns" value="baseline and differential"/>
</dbReference>
<gene>
    <name evidence="2" type="ordered locus">At2g07738</name>
    <name evidence="4" type="ORF">AN1_LOCUS27172</name>
    <name evidence="3" type="ORF">C24_LOCUS26973</name>
</gene>
<dbReference type="Proteomes" id="UP000434276">
    <property type="component" value="Unassembled WGS sequence"/>
</dbReference>
<feature type="compositionally biased region" description="Low complexity" evidence="1">
    <location>
        <begin position="69"/>
        <end position="80"/>
    </location>
</feature>
<evidence type="ECO:0000256" key="1">
    <source>
        <dbReference type="SAM" id="MobiDB-lite"/>
    </source>
</evidence>
<dbReference type="Proteomes" id="UP000426265">
    <property type="component" value="Unassembled WGS sequence"/>
</dbReference>
<dbReference type="GeneID" id="815411"/>
<feature type="region of interest" description="Disordered" evidence="1">
    <location>
        <begin position="68"/>
        <end position="88"/>
    </location>
</feature>
<dbReference type="EMBL" id="CACSHJ010000098">
    <property type="protein sequence ID" value="CAA0413875.1"/>
    <property type="molecule type" value="Genomic_DNA"/>
</dbReference>
<accession>A0A654GF56</accession>
<dbReference type="SMR" id="A0A654GF56"/>
<dbReference type="KEGG" id="ath:AT2G07738"/>
<protein>
    <submittedName>
        <fullName evidence="4">Uncharacterized protein</fullName>
    </submittedName>
</protein>
<evidence type="ECO:0000313" key="5">
    <source>
        <dbReference type="Proteomes" id="UP000426265"/>
    </source>
</evidence>